<evidence type="ECO:0000259" key="10">
    <source>
        <dbReference type="PROSITE" id="PS51193"/>
    </source>
</evidence>
<dbReference type="AlphaFoldDB" id="A0A501WV72"/>
<dbReference type="SUPFAM" id="SSF52540">
    <property type="entry name" value="P-loop containing nucleoside triphosphate hydrolases"/>
    <property type="match status" value="1"/>
</dbReference>
<feature type="region of interest" description="Disordered" evidence="8">
    <location>
        <begin position="390"/>
        <end position="439"/>
    </location>
</feature>
<dbReference type="InterPro" id="IPR027417">
    <property type="entry name" value="P-loop_NTPase"/>
</dbReference>
<dbReference type="PANTHER" id="PTHR47959">
    <property type="entry name" value="ATP-DEPENDENT RNA HELICASE RHLE-RELATED"/>
    <property type="match status" value="1"/>
</dbReference>
<dbReference type="PROSITE" id="PS51192">
    <property type="entry name" value="HELICASE_ATP_BIND_1"/>
    <property type="match status" value="1"/>
</dbReference>
<dbReference type="CDD" id="cd00268">
    <property type="entry name" value="DEADc"/>
    <property type="match status" value="1"/>
</dbReference>
<dbReference type="PROSITE" id="PS51195">
    <property type="entry name" value="Q_MOTIF"/>
    <property type="match status" value="1"/>
</dbReference>
<proteinExistence type="inferred from homology"/>
<dbReference type="Pfam" id="PF00270">
    <property type="entry name" value="DEAD"/>
    <property type="match status" value="1"/>
</dbReference>
<keyword evidence="14" id="KW-1185">Reference proteome</keyword>
<feature type="domain" description="Helicase C-terminal" evidence="11">
    <location>
        <begin position="236"/>
        <end position="381"/>
    </location>
</feature>
<evidence type="ECO:0000256" key="2">
    <source>
        <dbReference type="ARBA" id="ARBA00022801"/>
    </source>
</evidence>
<evidence type="ECO:0000256" key="7">
    <source>
        <dbReference type="RuleBase" id="RU000492"/>
    </source>
</evidence>
<evidence type="ECO:0000256" key="1">
    <source>
        <dbReference type="ARBA" id="ARBA00022741"/>
    </source>
</evidence>
<feature type="domain" description="DEAD-box RNA helicase Q" evidence="12">
    <location>
        <begin position="1"/>
        <end position="29"/>
    </location>
</feature>
<feature type="short sequence motif" description="Q motif" evidence="6">
    <location>
        <begin position="1"/>
        <end position="29"/>
    </location>
</feature>
<keyword evidence="3 7" id="KW-0347">Helicase</keyword>
<evidence type="ECO:0000256" key="8">
    <source>
        <dbReference type="SAM" id="MobiDB-lite"/>
    </source>
</evidence>
<evidence type="ECO:0000256" key="6">
    <source>
        <dbReference type="PROSITE-ProRule" id="PRU00552"/>
    </source>
</evidence>
<keyword evidence="4 7" id="KW-0067">ATP-binding</keyword>
<accession>A0A501WV72</accession>
<dbReference type="InterPro" id="IPR044742">
    <property type="entry name" value="DEAD/DEAH_RhlB"/>
</dbReference>
<dbReference type="InterPro" id="IPR001650">
    <property type="entry name" value="Helicase_C-like"/>
</dbReference>
<dbReference type="SMART" id="SM00490">
    <property type="entry name" value="HELICc"/>
    <property type="match status" value="1"/>
</dbReference>
<evidence type="ECO:0000256" key="3">
    <source>
        <dbReference type="ARBA" id="ARBA00022806"/>
    </source>
</evidence>
<organism evidence="13 14">
    <name type="scientific">Maribrevibacterium harenarium</name>
    <dbReference type="NCBI Taxonomy" id="2589817"/>
    <lineage>
        <taxon>Bacteria</taxon>
        <taxon>Pseudomonadati</taxon>
        <taxon>Pseudomonadota</taxon>
        <taxon>Gammaproteobacteria</taxon>
        <taxon>Oceanospirillales</taxon>
        <taxon>Oceanospirillaceae</taxon>
        <taxon>Maribrevibacterium</taxon>
    </lineage>
</organism>
<sequence>MQFSEFGLNKQLLGAISHLGFEQATQIQARAIPEAMVGRDLLASSKTGSGKTIAYLAPAIHAVSSKKALSKRDPRVLILTPTRELAKQVYATLKTLLAGSKYSAVLICGGENFNDQHKDLQKDPHFVVATPGRMADHLSQRNVFLHGLELLILDEADRMLDLGFADALRNIHRAANHRKRQTLFFSATLKDASVNELAMELLNSPSRVAIGDDLEAHQDIKQHVLLADHLDHKQALLKHFLEQLSIRQAIVFTATRHDTERLAELITSWGIEARALHGKLTQGGRNQVMTGFAKAHFKVLVSTDLASRGLDISAISHVFNFDVPKPAEEFVHRTGRTGRAGFQGDAYTFVGPKDWINFKAVEAYLGRSFETEQVLGLAASFTGIVQPKAPKRGKTYNADKNSDGAVKIEKASKRKPSRKVLHSNQQDGFEAFRLPKKKP</sequence>
<feature type="compositionally biased region" description="Basic residues" evidence="8">
    <location>
        <begin position="412"/>
        <end position="421"/>
    </location>
</feature>
<dbReference type="PANTHER" id="PTHR47959:SF17">
    <property type="entry name" value="ATP-DEPENDENT RNA HELICASE DEAD BOX FAMILY"/>
    <property type="match status" value="1"/>
</dbReference>
<dbReference type="EMBL" id="VFRR01000016">
    <property type="protein sequence ID" value="TPE51277.1"/>
    <property type="molecule type" value="Genomic_DNA"/>
</dbReference>
<dbReference type="Gene3D" id="3.40.50.300">
    <property type="entry name" value="P-loop containing nucleotide triphosphate hydrolases"/>
    <property type="match status" value="2"/>
</dbReference>
<evidence type="ECO:0000256" key="4">
    <source>
        <dbReference type="ARBA" id="ARBA00022840"/>
    </source>
</evidence>
<keyword evidence="2 7" id="KW-0378">Hydrolase</keyword>
<dbReference type="GO" id="GO:0003724">
    <property type="term" value="F:RNA helicase activity"/>
    <property type="evidence" value="ECO:0007669"/>
    <property type="project" value="InterPro"/>
</dbReference>
<dbReference type="GO" id="GO:0005829">
    <property type="term" value="C:cytosol"/>
    <property type="evidence" value="ECO:0007669"/>
    <property type="project" value="TreeGrafter"/>
</dbReference>
<dbReference type="Proteomes" id="UP000315901">
    <property type="component" value="Unassembled WGS sequence"/>
</dbReference>
<evidence type="ECO:0000259" key="12">
    <source>
        <dbReference type="PROSITE" id="PS51195"/>
    </source>
</evidence>
<protein>
    <submittedName>
        <fullName evidence="13">DEAD/DEAH box helicase</fullName>
    </submittedName>
</protein>
<feature type="compositionally biased region" description="Basic and acidic residues" evidence="8">
    <location>
        <begin position="400"/>
        <end position="411"/>
    </location>
</feature>
<dbReference type="PROSITE" id="PS00039">
    <property type="entry name" value="DEAD_ATP_HELICASE"/>
    <property type="match status" value="1"/>
</dbReference>
<dbReference type="GO" id="GO:0003676">
    <property type="term" value="F:nucleic acid binding"/>
    <property type="evidence" value="ECO:0007669"/>
    <property type="project" value="InterPro"/>
</dbReference>
<feature type="domain" description="Helicase ATP-binding" evidence="10">
    <location>
        <begin position="7"/>
        <end position="264"/>
    </location>
</feature>
<dbReference type="InterPro" id="IPR000629">
    <property type="entry name" value="RNA-helicase_DEAD-box_CS"/>
</dbReference>
<dbReference type="InterPro" id="IPR014001">
    <property type="entry name" value="Helicase_ATP-bd"/>
</dbReference>
<name>A0A501WV72_9GAMM</name>
<dbReference type="CDD" id="cd18787">
    <property type="entry name" value="SF2_C_DEAD"/>
    <property type="match status" value="1"/>
</dbReference>
<evidence type="ECO:0000256" key="5">
    <source>
        <dbReference type="ARBA" id="ARBA00038437"/>
    </source>
</evidence>
<dbReference type="InterPro" id="IPR014013">
    <property type="entry name" value="Helic_SF1/SF2_ATP-bd_DinG/Rad3"/>
</dbReference>
<feature type="domain" description="Helicase ATP-binding" evidence="9">
    <location>
        <begin position="32"/>
        <end position="207"/>
    </location>
</feature>
<evidence type="ECO:0000313" key="13">
    <source>
        <dbReference type="EMBL" id="TPE51277.1"/>
    </source>
</evidence>
<evidence type="ECO:0000259" key="9">
    <source>
        <dbReference type="PROSITE" id="PS51192"/>
    </source>
</evidence>
<dbReference type="InterPro" id="IPR014014">
    <property type="entry name" value="RNA_helicase_DEAD_Q_motif"/>
</dbReference>
<comment type="similarity">
    <text evidence="5 7">Belongs to the DEAD box helicase family.</text>
</comment>
<dbReference type="GO" id="GO:0005524">
    <property type="term" value="F:ATP binding"/>
    <property type="evidence" value="ECO:0007669"/>
    <property type="project" value="UniProtKB-KW"/>
</dbReference>
<dbReference type="InterPro" id="IPR011545">
    <property type="entry name" value="DEAD/DEAH_box_helicase_dom"/>
</dbReference>
<comment type="caution">
    <text evidence="13">The sequence shown here is derived from an EMBL/GenBank/DDBJ whole genome shotgun (WGS) entry which is preliminary data.</text>
</comment>
<evidence type="ECO:0000259" key="11">
    <source>
        <dbReference type="PROSITE" id="PS51194"/>
    </source>
</evidence>
<dbReference type="GO" id="GO:0016787">
    <property type="term" value="F:hydrolase activity"/>
    <property type="evidence" value="ECO:0007669"/>
    <property type="project" value="UniProtKB-KW"/>
</dbReference>
<reference evidence="13 14" key="1">
    <citation type="submission" date="2019-06" db="EMBL/GenBank/DDBJ databases">
        <title>A novel bacterium of genus Marinomonas, isolated from coastal sand.</title>
        <authorList>
            <person name="Huang H."/>
            <person name="Mo K."/>
            <person name="Hu Y."/>
        </authorList>
    </citation>
    <scope>NUCLEOTIDE SEQUENCE [LARGE SCALE GENOMIC DNA]</scope>
    <source>
        <strain evidence="13 14">HB171799</strain>
    </source>
</reference>
<dbReference type="InterPro" id="IPR050079">
    <property type="entry name" value="DEAD_box_RNA_helicase"/>
</dbReference>
<dbReference type="PROSITE" id="PS51194">
    <property type="entry name" value="HELICASE_CTER"/>
    <property type="match status" value="1"/>
</dbReference>
<dbReference type="PROSITE" id="PS51193">
    <property type="entry name" value="HELICASE_ATP_BIND_2"/>
    <property type="match status" value="1"/>
</dbReference>
<keyword evidence="1 7" id="KW-0547">Nucleotide-binding</keyword>
<evidence type="ECO:0000313" key="14">
    <source>
        <dbReference type="Proteomes" id="UP000315901"/>
    </source>
</evidence>
<gene>
    <name evidence="13" type="ORF">FJM67_09550</name>
</gene>
<dbReference type="OrthoDB" id="9808889at2"/>
<dbReference type="Pfam" id="PF00271">
    <property type="entry name" value="Helicase_C"/>
    <property type="match status" value="1"/>
</dbReference>
<dbReference type="SMART" id="SM00487">
    <property type="entry name" value="DEXDc"/>
    <property type="match status" value="1"/>
</dbReference>